<dbReference type="AlphaFoldDB" id="A0A2A2K7N0"/>
<dbReference type="EMBL" id="LIAE01009393">
    <property type="protein sequence ID" value="PAV69938.1"/>
    <property type="molecule type" value="Genomic_DNA"/>
</dbReference>
<name>A0A2A2K7N0_9BILA</name>
<dbReference type="Proteomes" id="UP000218231">
    <property type="component" value="Unassembled WGS sequence"/>
</dbReference>
<keyword evidence="2" id="KW-1185">Reference proteome</keyword>
<evidence type="ECO:0000313" key="2">
    <source>
        <dbReference type="Proteomes" id="UP000218231"/>
    </source>
</evidence>
<sequence>MERGPIRRPVLIRRHLVDREHAALGRDRQSLQHAVRCRPARAIVRVQIGRRHMVLPQHTARRVAFGDRRLHPQRGVLAPRALGRPQDVPVRQMPDAFGIDDRAVHREARPPRVAQRCLALDPHRHRAMRRIEPDR</sequence>
<comment type="caution">
    <text evidence="1">The sequence shown here is derived from an EMBL/GenBank/DDBJ whole genome shotgun (WGS) entry which is preliminary data.</text>
</comment>
<gene>
    <name evidence="1" type="ORF">WR25_16010</name>
</gene>
<proteinExistence type="predicted"/>
<protein>
    <submittedName>
        <fullName evidence="1">Uncharacterized protein</fullName>
    </submittedName>
</protein>
<evidence type="ECO:0000313" key="1">
    <source>
        <dbReference type="EMBL" id="PAV69938.1"/>
    </source>
</evidence>
<accession>A0A2A2K7N0</accession>
<reference evidence="1 2" key="1">
    <citation type="journal article" date="2017" name="Curr. Biol.">
        <title>Genome architecture and evolution of a unichromosomal asexual nematode.</title>
        <authorList>
            <person name="Fradin H."/>
            <person name="Zegar C."/>
            <person name="Gutwein M."/>
            <person name="Lucas J."/>
            <person name="Kovtun M."/>
            <person name="Corcoran D."/>
            <person name="Baugh L.R."/>
            <person name="Kiontke K."/>
            <person name="Gunsalus K."/>
            <person name="Fitch D.H."/>
            <person name="Piano F."/>
        </authorList>
    </citation>
    <scope>NUCLEOTIDE SEQUENCE [LARGE SCALE GENOMIC DNA]</scope>
    <source>
        <strain evidence="1">PF1309</strain>
    </source>
</reference>
<organism evidence="1 2">
    <name type="scientific">Diploscapter pachys</name>
    <dbReference type="NCBI Taxonomy" id="2018661"/>
    <lineage>
        <taxon>Eukaryota</taxon>
        <taxon>Metazoa</taxon>
        <taxon>Ecdysozoa</taxon>
        <taxon>Nematoda</taxon>
        <taxon>Chromadorea</taxon>
        <taxon>Rhabditida</taxon>
        <taxon>Rhabditina</taxon>
        <taxon>Rhabditomorpha</taxon>
        <taxon>Rhabditoidea</taxon>
        <taxon>Rhabditidae</taxon>
        <taxon>Diploscapter</taxon>
    </lineage>
</organism>